<reference evidence="1" key="1">
    <citation type="submission" date="2022-09" db="EMBL/GenBank/DDBJ databases">
        <title>Actin cytoskeleton and complex cell architecture in an #Asgard archaeon.</title>
        <authorList>
            <person name="Ponce Toledo R.I."/>
            <person name="Schleper C."/>
            <person name="Rodrigues Oliveira T."/>
            <person name="Wollweber F."/>
            <person name="Xu J."/>
            <person name="Rittmann S."/>
            <person name="Klingl A."/>
            <person name="Pilhofer M."/>
        </authorList>
    </citation>
    <scope>NUCLEOTIDE SEQUENCE</scope>
    <source>
        <strain evidence="1">B-35</strain>
    </source>
</reference>
<dbReference type="SUPFAM" id="SSF46785">
    <property type="entry name" value="Winged helix' DNA-binding domain"/>
    <property type="match status" value="1"/>
</dbReference>
<accession>A0ABY6HMN2</accession>
<keyword evidence="2" id="KW-1185">Reference proteome</keyword>
<evidence type="ECO:0000313" key="2">
    <source>
        <dbReference type="Proteomes" id="UP001208689"/>
    </source>
</evidence>
<dbReference type="InterPro" id="IPR036388">
    <property type="entry name" value="WH-like_DNA-bd_sf"/>
</dbReference>
<dbReference type="CDD" id="cd00090">
    <property type="entry name" value="HTH_ARSR"/>
    <property type="match status" value="1"/>
</dbReference>
<dbReference type="InterPro" id="IPR011991">
    <property type="entry name" value="ArsR-like_HTH"/>
</dbReference>
<dbReference type="InterPro" id="IPR036390">
    <property type="entry name" value="WH_DNA-bd_sf"/>
</dbReference>
<dbReference type="Pfam" id="PF13412">
    <property type="entry name" value="HTH_24"/>
    <property type="match status" value="1"/>
</dbReference>
<evidence type="ECO:0000313" key="1">
    <source>
        <dbReference type="EMBL" id="UYP44769.1"/>
    </source>
</evidence>
<evidence type="ECO:0008006" key="3">
    <source>
        <dbReference type="Google" id="ProtNLM"/>
    </source>
</evidence>
<dbReference type="Proteomes" id="UP001208689">
    <property type="component" value="Chromosome"/>
</dbReference>
<protein>
    <recommendedName>
        <fullName evidence="3">Winged helix-turn-helix transcriptional regulator</fullName>
    </recommendedName>
</protein>
<sequence length="230" mass="26215">MFNRTFNYHLNDKQLHILALLEKKPYQQKDLAMAIGISGAGLLYNLNKLEEADLITKKTLATVGNVSLNEIAIHPNAIQRVRSLLGISKDHYTLITGFGLDSPTFGPSYEIPLKSKALLQKEGYVISRIVAFVTPKSNLKDAKKFETFDVVHEYPYLEYRNDDSSIFQNLESLIQSEQKDSNVILDLTPLTKLLTIRLLEISVKYKIPSFYLGKTRGDEDFLLWVFNSKK</sequence>
<dbReference type="EMBL" id="CP104013">
    <property type="protein sequence ID" value="UYP44769.1"/>
    <property type="molecule type" value="Genomic_DNA"/>
</dbReference>
<dbReference type="Gene3D" id="1.10.10.10">
    <property type="entry name" value="Winged helix-like DNA-binding domain superfamily/Winged helix DNA-binding domain"/>
    <property type="match status" value="1"/>
</dbReference>
<gene>
    <name evidence="1" type="ORF">NEF87_001054</name>
</gene>
<name>A0ABY6HMN2_9ARCH</name>
<organism evidence="1 2">
    <name type="scientific">Candidatus Lokiarchaeum ossiferum</name>
    <dbReference type="NCBI Taxonomy" id="2951803"/>
    <lineage>
        <taxon>Archaea</taxon>
        <taxon>Promethearchaeati</taxon>
        <taxon>Promethearchaeota</taxon>
        <taxon>Promethearchaeia</taxon>
        <taxon>Promethearchaeales</taxon>
        <taxon>Promethearchaeaceae</taxon>
        <taxon>Candidatus Lokiarchaeum</taxon>
    </lineage>
</organism>
<proteinExistence type="predicted"/>